<dbReference type="InterPro" id="IPR003306">
    <property type="entry name" value="WIF"/>
</dbReference>
<reference evidence="5 6" key="1">
    <citation type="journal article" date="2019" name="PLoS Pathog.">
        <title>Genome sequence of the bovine parasite Schistosoma bovis Tanzania.</title>
        <authorList>
            <person name="Oey H."/>
            <person name="Zakrzewski M."/>
            <person name="Gobert G."/>
            <person name="Gravermann K."/>
            <person name="Stoye J."/>
            <person name="Jones M."/>
            <person name="Mcmanus D."/>
            <person name="Krause L."/>
        </authorList>
    </citation>
    <scope>NUCLEOTIDE SEQUENCE [LARGE SCALE GENOMIC DNA]</scope>
    <source>
        <strain evidence="5 6">TAN1997</strain>
    </source>
</reference>
<name>A0A430QIN6_SCHBO</name>
<dbReference type="Proteomes" id="UP000290809">
    <property type="component" value="Unassembled WGS sequence"/>
</dbReference>
<dbReference type="Pfam" id="PF02019">
    <property type="entry name" value="WIF"/>
    <property type="match status" value="1"/>
</dbReference>
<keyword evidence="1" id="KW-0732">Signal</keyword>
<keyword evidence="3" id="KW-1133">Transmembrane helix</keyword>
<organism evidence="5 6">
    <name type="scientific">Schistosoma bovis</name>
    <name type="common">Blood fluke</name>
    <dbReference type="NCBI Taxonomy" id="6184"/>
    <lineage>
        <taxon>Eukaryota</taxon>
        <taxon>Metazoa</taxon>
        <taxon>Spiralia</taxon>
        <taxon>Lophotrochozoa</taxon>
        <taxon>Platyhelminthes</taxon>
        <taxon>Trematoda</taxon>
        <taxon>Digenea</taxon>
        <taxon>Strigeidida</taxon>
        <taxon>Schistosomatoidea</taxon>
        <taxon>Schistosomatidae</taxon>
        <taxon>Schistosoma</taxon>
    </lineage>
</organism>
<dbReference type="InterPro" id="IPR038677">
    <property type="entry name" value="WIF_sf"/>
</dbReference>
<accession>A0A430QIN6</accession>
<gene>
    <name evidence="5" type="ORF">DC041_0004639</name>
</gene>
<evidence type="ECO:0000259" key="4">
    <source>
        <dbReference type="PROSITE" id="PS50814"/>
    </source>
</evidence>
<dbReference type="PROSITE" id="PS50814">
    <property type="entry name" value="WIF"/>
    <property type="match status" value="1"/>
</dbReference>
<keyword evidence="3" id="KW-0812">Transmembrane</keyword>
<protein>
    <recommendedName>
        <fullName evidence="4">WIF domain-containing protein</fullName>
    </recommendedName>
</protein>
<dbReference type="SMART" id="SM00469">
    <property type="entry name" value="WIF"/>
    <property type="match status" value="1"/>
</dbReference>
<dbReference type="STRING" id="6184.A0A430QIN6"/>
<dbReference type="AlphaFoldDB" id="A0A430QIN6"/>
<evidence type="ECO:0000256" key="2">
    <source>
        <dbReference type="ARBA" id="ARBA00023180"/>
    </source>
</evidence>
<feature type="domain" description="WIF" evidence="4">
    <location>
        <begin position="99"/>
        <end position="235"/>
    </location>
</feature>
<evidence type="ECO:0000313" key="6">
    <source>
        <dbReference type="Proteomes" id="UP000290809"/>
    </source>
</evidence>
<evidence type="ECO:0000313" key="5">
    <source>
        <dbReference type="EMBL" id="RTG87547.1"/>
    </source>
</evidence>
<dbReference type="Gene3D" id="2.60.40.2170">
    <property type="entry name" value="Wnt, WIF domain"/>
    <property type="match status" value="1"/>
</dbReference>
<dbReference type="EMBL" id="QMKO01001667">
    <property type="protein sequence ID" value="RTG87547.1"/>
    <property type="molecule type" value="Genomic_DNA"/>
</dbReference>
<keyword evidence="3" id="KW-0472">Membrane</keyword>
<keyword evidence="6" id="KW-1185">Reference proteome</keyword>
<proteinExistence type="predicted"/>
<keyword evidence="2" id="KW-0325">Glycoprotein</keyword>
<feature type="non-terminal residue" evidence="5">
    <location>
        <position position="1"/>
    </location>
</feature>
<sequence length="301" mass="35692">HFQYTDNFKVLSFCNISFSPQNKMAIMYNGWIWRNYNSLIFIVLLTELYTYLCKYYYPDFLYINFLNGVNGQLNLWVDRQLVIQIIESMPHNQNIPSKLRCPRRLPEIHRHIPEHLFLVFNGLLLHEALDRISLSAHRPIPPRIDMLRVKWRAGFERLTYNIDLKSMNHTLLHTPLLNIAKSGYIPATQSDVQISLPCTGRFTGIAPFQVRLDVQREFEGLRKIPPISFIVYKYCLSALIILFYPLPFQLAQHTRFIIKCECRAQCLQSNTYNHRHPIRKRCIRRCRKRFGLNNPNPKQTK</sequence>
<feature type="transmembrane region" description="Helical" evidence="3">
    <location>
        <begin position="231"/>
        <end position="250"/>
    </location>
</feature>
<feature type="transmembrane region" description="Helical" evidence="3">
    <location>
        <begin position="36"/>
        <end position="57"/>
    </location>
</feature>
<comment type="caution">
    <text evidence="5">The sequence shown here is derived from an EMBL/GenBank/DDBJ whole genome shotgun (WGS) entry which is preliminary data.</text>
</comment>
<evidence type="ECO:0000256" key="1">
    <source>
        <dbReference type="ARBA" id="ARBA00022729"/>
    </source>
</evidence>
<evidence type="ECO:0000256" key="3">
    <source>
        <dbReference type="SAM" id="Phobius"/>
    </source>
</evidence>